<evidence type="ECO:0000313" key="4">
    <source>
        <dbReference type="EMBL" id="VDC99305.1"/>
    </source>
</evidence>
<gene>
    <name evidence="4" type="ORF">BOLC3T20473H</name>
</gene>
<dbReference type="Pfam" id="PF01535">
    <property type="entry name" value="PPR"/>
    <property type="match status" value="3"/>
</dbReference>
<evidence type="ECO:0000256" key="3">
    <source>
        <dbReference type="PROSITE-ProRule" id="PRU00708"/>
    </source>
</evidence>
<feature type="repeat" description="PPR" evidence="3">
    <location>
        <begin position="521"/>
        <end position="551"/>
    </location>
</feature>
<accession>A0A3P6BAE3</accession>
<dbReference type="EMBL" id="LR031872">
    <property type="protein sequence ID" value="VDC99305.1"/>
    <property type="molecule type" value="Genomic_DNA"/>
</dbReference>
<feature type="repeat" description="PPR" evidence="3">
    <location>
        <begin position="590"/>
        <end position="624"/>
    </location>
</feature>
<feature type="repeat" description="PPR" evidence="3">
    <location>
        <begin position="378"/>
        <end position="412"/>
    </location>
</feature>
<dbReference type="AlphaFoldDB" id="A0A3P6BAE3"/>
<feature type="repeat" description="PPR" evidence="3">
    <location>
        <begin position="296"/>
        <end position="330"/>
    </location>
</feature>
<feature type="repeat" description="PPR" evidence="3">
    <location>
        <begin position="180"/>
        <end position="214"/>
    </location>
</feature>
<evidence type="ECO:0000256" key="1">
    <source>
        <dbReference type="ARBA" id="ARBA00007626"/>
    </source>
</evidence>
<reference evidence="4" key="1">
    <citation type="submission" date="2018-11" db="EMBL/GenBank/DDBJ databases">
        <authorList>
            <consortium name="Genoscope - CEA"/>
            <person name="William W."/>
        </authorList>
    </citation>
    <scope>NUCLEOTIDE SEQUENCE</scope>
</reference>
<dbReference type="InterPro" id="IPR051240">
    <property type="entry name" value="Mito_RNA-Proc/Resp"/>
</dbReference>
<dbReference type="PANTHER" id="PTHR47933:SF45">
    <property type="entry name" value="PENTACOTRIPEPTIDE-REPEAT REGION OF PRORP DOMAIN-CONTAINING PROTEIN"/>
    <property type="match status" value="1"/>
</dbReference>
<dbReference type="PANTHER" id="PTHR47933">
    <property type="entry name" value="PENTATRICOPEPTIDE REPEAT-CONTAINING PROTEIN 1, MITOCHONDRIAL"/>
    <property type="match status" value="1"/>
</dbReference>
<protein>
    <recommendedName>
        <fullName evidence="5">Pentacotripeptide-repeat region of PRORP domain-containing protein</fullName>
    </recommendedName>
</protein>
<organism evidence="4">
    <name type="scientific">Brassica oleracea</name>
    <name type="common">Wild cabbage</name>
    <dbReference type="NCBI Taxonomy" id="3712"/>
    <lineage>
        <taxon>Eukaryota</taxon>
        <taxon>Viridiplantae</taxon>
        <taxon>Streptophyta</taxon>
        <taxon>Embryophyta</taxon>
        <taxon>Tracheophyta</taxon>
        <taxon>Spermatophyta</taxon>
        <taxon>Magnoliopsida</taxon>
        <taxon>eudicotyledons</taxon>
        <taxon>Gunneridae</taxon>
        <taxon>Pentapetalae</taxon>
        <taxon>rosids</taxon>
        <taxon>malvids</taxon>
        <taxon>Brassicales</taxon>
        <taxon>Brassicaceae</taxon>
        <taxon>Brassiceae</taxon>
        <taxon>Brassica</taxon>
    </lineage>
</organism>
<dbReference type="Pfam" id="PF13041">
    <property type="entry name" value="PPR_2"/>
    <property type="match status" value="5"/>
</dbReference>
<sequence>MNLRKLSRASYALTLRSKSTPHARKYFHTTRSAEEACSDQHLRERLLFPEFKSKVNPKAVLDFFRLASDSFSFSFSLRSYCLLIGLLLESNLLSPARLFCSCFDQEIRRRLSDLLIEVYCTELKRDGCYLALEVFLVLGKKGMFPSNTTCNVLLTSLVRANEFQKCCEAFEVVCKGVSPDVYLFTTAINAFCKGGKVEEGIELFSKMEEAGVAPNVVTYNTVIDGLGMIGSILVKGLIKAKGVSDARCVLKEMTEKGFPPNVIVYNNLIDGLIEAGSLSKAVEVKDDMVSKGLSLTSSTYNTLIKGYCKNGQADVAERLLKEMLSMGLTVNQGSFTSVICLLCSRCMFDSALCFVGEMLLRNMSPGGGLLTTLISGLYTKTSNTLLHGLCEAGKLEEAFRIQEEILGRGFVMDTVSYNTLISGYCRKRKMEEAFRLMDEMVDRGLKPNNYTYIILIFMINGCCKAERAEEGQKLFDEMVSENVQPNTVVYNHLIRAYCRSERLSMASDLSEDMRHRGILPNSATYTSLIKGMSIISRVEEARLLLKKMKEGLEPNVFHYTSLIDGYGKLGQMVKVECLLREMHSKNIVPNKITYTVMIGGYARDGNVTEASRLLNEMREKGIVPDSITYKEFIYWYLKQGVSLLASVLGGNSSDCVSWMLILAVGKLRPSGVLSFDGLVLAQDLHLLYSGNTVAWHEWVHCFRVADTWNSSPEKILQTVNQKLIHGPSTAAI</sequence>
<dbReference type="NCBIfam" id="TIGR00756">
    <property type="entry name" value="PPR"/>
    <property type="match status" value="12"/>
</dbReference>
<evidence type="ECO:0000256" key="2">
    <source>
        <dbReference type="ARBA" id="ARBA00022737"/>
    </source>
</evidence>
<proteinExistence type="inferred from homology"/>
<feature type="repeat" description="PPR" evidence="3">
    <location>
        <begin position="451"/>
        <end position="485"/>
    </location>
</feature>
<dbReference type="GO" id="GO:0003729">
    <property type="term" value="F:mRNA binding"/>
    <property type="evidence" value="ECO:0007669"/>
    <property type="project" value="TreeGrafter"/>
</dbReference>
<dbReference type="PROSITE" id="PS51375">
    <property type="entry name" value="PPR"/>
    <property type="match status" value="10"/>
</dbReference>
<name>A0A3P6BAE3_BRAOL</name>
<dbReference type="InterPro" id="IPR011990">
    <property type="entry name" value="TPR-like_helical_dom_sf"/>
</dbReference>
<keyword evidence="2" id="KW-0677">Repeat</keyword>
<feature type="repeat" description="PPR" evidence="3">
    <location>
        <begin position="413"/>
        <end position="447"/>
    </location>
</feature>
<comment type="similarity">
    <text evidence="1">Belongs to the PPR family. P subfamily.</text>
</comment>
<dbReference type="Gene3D" id="1.25.40.10">
    <property type="entry name" value="Tetratricopeptide repeat domain"/>
    <property type="match status" value="6"/>
</dbReference>
<feature type="repeat" description="PPR" evidence="3">
    <location>
        <begin position="486"/>
        <end position="520"/>
    </location>
</feature>
<feature type="repeat" description="PPR" evidence="3">
    <location>
        <begin position="555"/>
        <end position="589"/>
    </location>
</feature>
<evidence type="ECO:0008006" key="5">
    <source>
        <dbReference type="Google" id="ProtNLM"/>
    </source>
</evidence>
<feature type="repeat" description="PPR" evidence="3">
    <location>
        <begin position="261"/>
        <end position="295"/>
    </location>
</feature>
<dbReference type="InterPro" id="IPR002885">
    <property type="entry name" value="PPR_rpt"/>
</dbReference>